<dbReference type="EMBL" id="MFSP01000077">
    <property type="protein sequence ID" value="OGI66801.1"/>
    <property type="molecule type" value="Genomic_DNA"/>
</dbReference>
<organism evidence="3 4">
    <name type="scientific">Candidatus Muproteobacteria bacterium RBG_16_60_9</name>
    <dbReference type="NCBI Taxonomy" id="1817755"/>
    <lineage>
        <taxon>Bacteria</taxon>
        <taxon>Pseudomonadati</taxon>
        <taxon>Pseudomonadota</taxon>
        <taxon>Candidatus Muproteobacteria</taxon>
    </lineage>
</organism>
<proteinExistence type="predicted"/>
<dbReference type="InterPro" id="IPR002925">
    <property type="entry name" value="Dienelactn_hydro"/>
</dbReference>
<dbReference type="Pfam" id="PF01738">
    <property type="entry name" value="DLH"/>
    <property type="match status" value="1"/>
</dbReference>
<feature type="signal peptide" evidence="1">
    <location>
        <begin position="1"/>
        <end position="20"/>
    </location>
</feature>
<keyword evidence="1" id="KW-0732">Signal</keyword>
<dbReference type="AlphaFoldDB" id="A0A1F6VAW9"/>
<dbReference type="Gene3D" id="3.40.50.1820">
    <property type="entry name" value="alpha/beta hydrolase"/>
    <property type="match status" value="1"/>
</dbReference>
<name>A0A1F6VAW9_9PROT</name>
<accession>A0A1F6VAW9</accession>
<dbReference type="SUPFAM" id="SSF53474">
    <property type="entry name" value="alpha/beta-Hydrolases"/>
    <property type="match status" value="1"/>
</dbReference>
<keyword evidence="3" id="KW-0378">Hydrolase</keyword>
<dbReference type="PANTHER" id="PTHR22946:SF0">
    <property type="entry name" value="DIENELACTONE HYDROLASE DOMAIN-CONTAINING PROTEIN"/>
    <property type="match status" value="1"/>
</dbReference>
<dbReference type="InterPro" id="IPR029058">
    <property type="entry name" value="AB_hydrolase_fold"/>
</dbReference>
<evidence type="ECO:0000313" key="3">
    <source>
        <dbReference type="EMBL" id="OGI66801.1"/>
    </source>
</evidence>
<evidence type="ECO:0000259" key="2">
    <source>
        <dbReference type="Pfam" id="PF01738"/>
    </source>
</evidence>
<gene>
    <name evidence="3" type="ORF">A2W18_01660</name>
</gene>
<dbReference type="InterPro" id="IPR050261">
    <property type="entry name" value="FrsA_esterase"/>
</dbReference>
<evidence type="ECO:0000256" key="1">
    <source>
        <dbReference type="SAM" id="SignalP"/>
    </source>
</evidence>
<comment type="caution">
    <text evidence="3">The sequence shown here is derived from an EMBL/GenBank/DDBJ whole genome shotgun (WGS) entry which is preliminary data.</text>
</comment>
<reference evidence="3 4" key="1">
    <citation type="journal article" date="2016" name="Nat. Commun.">
        <title>Thousands of microbial genomes shed light on interconnected biogeochemical processes in an aquifer system.</title>
        <authorList>
            <person name="Anantharaman K."/>
            <person name="Brown C.T."/>
            <person name="Hug L.A."/>
            <person name="Sharon I."/>
            <person name="Castelle C.J."/>
            <person name="Probst A.J."/>
            <person name="Thomas B.C."/>
            <person name="Singh A."/>
            <person name="Wilkins M.J."/>
            <person name="Karaoz U."/>
            <person name="Brodie E.L."/>
            <person name="Williams K.H."/>
            <person name="Hubbard S.S."/>
            <person name="Banfield J.F."/>
        </authorList>
    </citation>
    <scope>NUCLEOTIDE SEQUENCE [LARGE SCALE GENOMIC DNA]</scope>
</reference>
<sequence length="262" mass="28397">MRRIVAVSLLSLFVFAPAWGAIKEQEVEYKAGDVMLKGYMVYDDAAKGKRPAVLVVHEWWGHDQHARNGARKLAEAGFVGFALDMYGDGKQAHHPKDASAMSGEIGKNLNLMQMRFDAARSFLSTQDNVDAKRMGAIGYCFGGTVVLQMARAGEDLRGVVSFHGGLGTEQPAQKGKIKSKVLVLTGGADPFVPKAQVDGFVKEMKTADAKFKVISYPGAKHGFTNPAATENGQKFNIPLAYDADADKKSWAEAQKFLKGALK</sequence>
<evidence type="ECO:0000313" key="4">
    <source>
        <dbReference type="Proteomes" id="UP000179076"/>
    </source>
</evidence>
<dbReference type="Proteomes" id="UP000179076">
    <property type="component" value="Unassembled WGS sequence"/>
</dbReference>
<protein>
    <submittedName>
        <fullName evidence="3">Dienelactone hydrolase</fullName>
    </submittedName>
</protein>
<feature type="chain" id="PRO_5009527186" evidence="1">
    <location>
        <begin position="21"/>
        <end position="262"/>
    </location>
</feature>
<dbReference type="PANTHER" id="PTHR22946">
    <property type="entry name" value="DIENELACTONE HYDROLASE DOMAIN-CONTAINING PROTEIN-RELATED"/>
    <property type="match status" value="1"/>
</dbReference>
<dbReference type="GO" id="GO:0016787">
    <property type="term" value="F:hydrolase activity"/>
    <property type="evidence" value="ECO:0007669"/>
    <property type="project" value="UniProtKB-KW"/>
</dbReference>
<feature type="domain" description="Dienelactone hydrolase" evidence="2">
    <location>
        <begin position="37"/>
        <end position="259"/>
    </location>
</feature>